<evidence type="ECO:0000256" key="9">
    <source>
        <dbReference type="SAM" id="MobiDB-lite"/>
    </source>
</evidence>
<keyword evidence="5" id="KW-0221">Differentiation</keyword>
<dbReference type="GO" id="GO:0008270">
    <property type="term" value="F:zinc ion binding"/>
    <property type="evidence" value="ECO:0007669"/>
    <property type="project" value="UniProtKB-KW"/>
</dbReference>
<dbReference type="PROSITE" id="PS00479">
    <property type="entry name" value="ZF_DAG_PE_1"/>
    <property type="match status" value="1"/>
</dbReference>
<dbReference type="SUPFAM" id="SSF48350">
    <property type="entry name" value="GTPase activation domain, GAP"/>
    <property type="match status" value="1"/>
</dbReference>
<keyword evidence="3" id="KW-0479">Metal-binding</keyword>
<dbReference type="GO" id="GO:0005096">
    <property type="term" value="F:GTPase activator activity"/>
    <property type="evidence" value="ECO:0007669"/>
    <property type="project" value="UniProtKB-KW"/>
</dbReference>
<protein>
    <recommendedName>
        <fullName evidence="14">Rac GTPase-activating protein 1</fullName>
    </recommendedName>
</protein>
<dbReference type="AlphaFoldDB" id="A0A9P0FAP4"/>
<dbReference type="FunFam" id="3.30.60.20:FF:000033">
    <property type="entry name" value="Rac GTPase-activating protein 1"/>
    <property type="match status" value="1"/>
</dbReference>
<feature type="coiled-coil region" evidence="8">
    <location>
        <begin position="97"/>
        <end position="152"/>
    </location>
</feature>
<dbReference type="PROSITE" id="PS50238">
    <property type="entry name" value="RHOGAP"/>
    <property type="match status" value="1"/>
</dbReference>
<dbReference type="OrthoDB" id="2218807at2759"/>
<feature type="region of interest" description="Disordered" evidence="9">
    <location>
        <begin position="222"/>
        <end position="242"/>
    </location>
</feature>
<evidence type="ECO:0008006" key="14">
    <source>
        <dbReference type="Google" id="ProtNLM"/>
    </source>
</evidence>
<dbReference type="Pfam" id="PF00130">
    <property type="entry name" value="C1_1"/>
    <property type="match status" value="1"/>
</dbReference>
<proteinExistence type="predicted"/>
<name>A0A9P0FAP4_BRAAE</name>
<gene>
    <name evidence="12" type="ORF">MELIAE_LOCUS1912</name>
</gene>
<keyword evidence="6" id="KW-0862">Zinc</keyword>
<dbReference type="GO" id="GO:0097149">
    <property type="term" value="C:centralspindlin complex"/>
    <property type="evidence" value="ECO:0007669"/>
    <property type="project" value="TreeGrafter"/>
</dbReference>
<dbReference type="InterPro" id="IPR008936">
    <property type="entry name" value="Rho_GTPase_activation_prot"/>
</dbReference>
<dbReference type="InterPro" id="IPR002219">
    <property type="entry name" value="PKC_DAG/PE"/>
</dbReference>
<accession>A0A9P0FAP4</accession>
<dbReference type="PANTHER" id="PTHR46199:SF3">
    <property type="entry name" value="RAC GTPASE-ACTIVATING PROTEIN 1"/>
    <property type="match status" value="1"/>
</dbReference>
<keyword evidence="7" id="KW-0744">Spermatogenesis</keyword>
<feature type="domain" description="Rho-GAP" evidence="11">
    <location>
        <begin position="381"/>
        <end position="570"/>
    </location>
</feature>
<dbReference type="GO" id="GO:0007283">
    <property type="term" value="P:spermatogenesis"/>
    <property type="evidence" value="ECO:0007669"/>
    <property type="project" value="UniProtKB-KW"/>
</dbReference>
<dbReference type="Gene3D" id="1.10.555.10">
    <property type="entry name" value="Rho GTPase activation protein"/>
    <property type="match status" value="1"/>
</dbReference>
<keyword evidence="4" id="KW-0863">Zinc-finger</keyword>
<dbReference type="GO" id="GO:0030154">
    <property type="term" value="P:cell differentiation"/>
    <property type="evidence" value="ECO:0007669"/>
    <property type="project" value="UniProtKB-KW"/>
</dbReference>
<keyword evidence="8" id="KW-0175">Coiled coil</keyword>
<dbReference type="GO" id="GO:0051256">
    <property type="term" value="P:mitotic spindle midzone assembly"/>
    <property type="evidence" value="ECO:0007669"/>
    <property type="project" value="TreeGrafter"/>
</dbReference>
<evidence type="ECO:0000313" key="12">
    <source>
        <dbReference type="EMBL" id="CAH0548067.1"/>
    </source>
</evidence>
<evidence type="ECO:0000256" key="7">
    <source>
        <dbReference type="ARBA" id="ARBA00022871"/>
    </source>
</evidence>
<dbReference type="InterPro" id="IPR046349">
    <property type="entry name" value="C1-like_sf"/>
</dbReference>
<evidence type="ECO:0000313" key="13">
    <source>
        <dbReference type="Proteomes" id="UP001154078"/>
    </source>
</evidence>
<feature type="region of interest" description="Disordered" evidence="9">
    <location>
        <begin position="1"/>
        <end position="44"/>
    </location>
</feature>
<dbReference type="GO" id="GO:0032154">
    <property type="term" value="C:cleavage furrow"/>
    <property type="evidence" value="ECO:0007669"/>
    <property type="project" value="TreeGrafter"/>
</dbReference>
<dbReference type="PANTHER" id="PTHR46199">
    <property type="entry name" value="RAC GTPASE-ACTIVATING PROTEIN 1"/>
    <property type="match status" value="1"/>
</dbReference>
<reference evidence="12" key="1">
    <citation type="submission" date="2021-12" db="EMBL/GenBank/DDBJ databases">
        <authorList>
            <person name="King R."/>
        </authorList>
    </citation>
    <scope>NUCLEOTIDE SEQUENCE</scope>
</reference>
<dbReference type="GO" id="GO:0000281">
    <property type="term" value="P:mitotic cytokinesis"/>
    <property type="evidence" value="ECO:0007669"/>
    <property type="project" value="TreeGrafter"/>
</dbReference>
<evidence type="ECO:0000256" key="5">
    <source>
        <dbReference type="ARBA" id="ARBA00022782"/>
    </source>
</evidence>
<keyword evidence="1" id="KW-0343">GTPase activation</keyword>
<dbReference type="Pfam" id="PF00620">
    <property type="entry name" value="RhoGAP"/>
    <property type="match status" value="1"/>
</dbReference>
<dbReference type="InterPro" id="IPR000198">
    <property type="entry name" value="RhoGAP_dom"/>
</dbReference>
<dbReference type="Gene3D" id="3.30.60.20">
    <property type="match status" value="1"/>
</dbReference>
<dbReference type="Proteomes" id="UP001154078">
    <property type="component" value="Chromosome 1"/>
</dbReference>
<feature type="domain" description="Phorbol-ester/DAG-type" evidence="10">
    <location>
        <begin position="318"/>
        <end position="367"/>
    </location>
</feature>
<evidence type="ECO:0000256" key="3">
    <source>
        <dbReference type="ARBA" id="ARBA00022723"/>
    </source>
</evidence>
<dbReference type="GO" id="GO:0030496">
    <property type="term" value="C:midbody"/>
    <property type="evidence" value="ECO:0007669"/>
    <property type="project" value="TreeGrafter"/>
</dbReference>
<dbReference type="GO" id="GO:0051233">
    <property type="term" value="C:spindle midzone"/>
    <property type="evidence" value="ECO:0007669"/>
    <property type="project" value="TreeGrafter"/>
</dbReference>
<dbReference type="CDD" id="cd20821">
    <property type="entry name" value="C1_MgcRacGAP"/>
    <property type="match status" value="1"/>
</dbReference>
<organism evidence="12 13">
    <name type="scientific">Brassicogethes aeneus</name>
    <name type="common">Rape pollen beetle</name>
    <name type="synonym">Meligethes aeneus</name>
    <dbReference type="NCBI Taxonomy" id="1431903"/>
    <lineage>
        <taxon>Eukaryota</taxon>
        <taxon>Metazoa</taxon>
        <taxon>Ecdysozoa</taxon>
        <taxon>Arthropoda</taxon>
        <taxon>Hexapoda</taxon>
        <taxon>Insecta</taxon>
        <taxon>Pterygota</taxon>
        <taxon>Neoptera</taxon>
        <taxon>Endopterygota</taxon>
        <taxon>Coleoptera</taxon>
        <taxon>Polyphaga</taxon>
        <taxon>Cucujiformia</taxon>
        <taxon>Nitidulidae</taxon>
        <taxon>Meligethinae</taxon>
        <taxon>Brassicogethes</taxon>
    </lineage>
</organism>
<keyword evidence="2" id="KW-0217">Developmental protein</keyword>
<dbReference type="SMART" id="SM00324">
    <property type="entry name" value="RhoGAP"/>
    <property type="match status" value="1"/>
</dbReference>
<dbReference type="CDD" id="cd04382">
    <property type="entry name" value="RhoGAP_MgcRacGAP"/>
    <property type="match status" value="1"/>
</dbReference>
<dbReference type="SMART" id="SM00109">
    <property type="entry name" value="C1"/>
    <property type="match status" value="1"/>
</dbReference>
<evidence type="ECO:0000259" key="11">
    <source>
        <dbReference type="PROSITE" id="PS50238"/>
    </source>
</evidence>
<dbReference type="GO" id="GO:0005634">
    <property type="term" value="C:nucleus"/>
    <property type="evidence" value="ECO:0007669"/>
    <property type="project" value="TreeGrafter"/>
</dbReference>
<evidence type="ECO:0000256" key="4">
    <source>
        <dbReference type="ARBA" id="ARBA00022771"/>
    </source>
</evidence>
<evidence type="ECO:0000259" key="10">
    <source>
        <dbReference type="PROSITE" id="PS50081"/>
    </source>
</evidence>
<sequence length="625" mass="70648">MCDTPFKTPLPYNTPRSYEFYTPKENSDKSDSEESTSSTGESKASYNSADLSIVAVFDDLMRLVKQRRHDKIENAFISFAEDIKDMWSHWQESVVECRRLQSLINKKTEECSELENHLKVARKLLDKEKLMTKQAERERNQLERQISQIQDIFHQKDLNVLPSETREKLDMLNLMKRKEGSLNHNLSAIQEINSTGSILSDFSYSRSEDDLDNFTSGPVWKNHRASTGGVPEPAIKKRRSSSNKFVEVNATDTVRATTTLTVPKEGPITATSVIESVPKPYGQPDPVVYMANPSAPPASLIFESWAKGSPAREKQYKQHVLQQKTIVMPDTCGPCERRIRFGKTALKCKECRVLCHLECRDKLPLACVPLAGTPNSKNQQGIVSDYTPTTAPMVPGILIHCVNEIEAKGLNELGIYRIPGAERDVKQLKEKFLKGRGIPCLSQVDIHVICGTVKDFLRSLNEPIITFGLWRSFVSAIEQKDRRDTDPALYHAISQLPQPNRDTLAYMVLHLQKISEAKECKMPIGNLAKIFGPTIVGYSCEDPDPGNLLTETRQQAQVMEALLYLPSEYWSSFIDVSPITSNNLRQTPSTDSLLRSATKNSIFTPNRNNLMKRKQKFFATPPMYK</sequence>
<feature type="compositionally biased region" description="Low complexity" evidence="9">
    <location>
        <begin position="35"/>
        <end position="44"/>
    </location>
</feature>
<evidence type="ECO:0000256" key="6">
    <source>
        <dbReference type="ARBA" id="ARBA00022833"/>
    </source>
</evidence>
<dbReference type="SUPFAM" id="SSF57889">
    <property type="entry name" value="Cysteine-rich domain"/>
    <property type="match status" value="1"/>
</dbReference>
<dbReference type="EMBL" id="OV121132">
    <property type="protein sequence ID" value="CAH0548067.1"/>
    <property type="molecule type" value="Genomic_DNA"/>
</dbReference>
<evidence type="ECO:0000256" key="2">
    <source>
        <dbReference type="ARBA" id="ARBA00022473"/>
    </source>
</evidence>
<evidence type="ECO:0000256" key="8">
    <source>
        <dbReference type="SAM" id="Coils"/>
    </source>
</evidence>
<dbReference type="PROSITE" id="PS50081">
    <property type="entry name" value="ZF_DAG_PE_2"/>
    <property type="match status" value="1"/>
</dbReference>
<keyword evidence="13" id="KW-1185">Reference proteome</keyword>
<evidence type="ECO:0000256" key="1">
    <source>
        <dbReference type="ARBA" id="ARBA00022468"/>
    </source>
</evidence>
<dbReference type="GO" id="GO:0007266">
    <property type="term" value="P:Rho protein signal transduction"/>
    <property type="evidence" value="ECO:0007669"/>
    <property type="project" value="TreeGrafter"/>
</dbReference>